<dbReference type="Gene3D" id="3.60.20.40">
    <property type="match status" value="1"/>
</dbReference>
<comment type="caution">
    <text evidence="1">The sequence shown here is derived from an EMBL/GenBank/DDBJ whole genome shotgun (WGS) entry which is preliminary data.</text>
</comment>
<dbReference type="InterPro" id="IPR043137">
    <property type="entry name" value="GGT_ssub_C"/>
</dbReference>
<proteinExistence type="predicted"/>
<evidence type="ECO:0000313" key="1">
    <source>
        <dbReference type="EMBL" id="MCJ8500568.1"/>
    </source>
</evidence>
<dbReference type="RefSeq" id="WP_246905315.1">
    <property type="nucleotide sequence ID" value="NZ_JALJRB010000007.1"/>
</dbReference>
<dbReference type="PRINTS" id="PR01210">
    <property type="entry name" value="GGTRANSPTASE"/>
</dbReference>
<dbReference type="Pfam" id="PF01019">
    <property type="entry name" value="G_glu_transpept"/>
    <property type="match status" value="1"/>
</dbReference>
<dbReference type="Proteomes" id="UP001165427">
    <property type="component" value="Unassembled WGS sequence"/>
</dbReference>
<dbReference type="InterPro" id="IPR052896">
    <property type="entry name" value="GGT-like_enzyme"/>
</dbReference>
<dbReference type="EMBL" id="JALJRB010000007">
    <property type="protein sequence ID" value="MCJ8500568.1"/>
    <property type="molecule type" value="Genomic_DNA"/>
</dbReference>
<reference evidence="1" key="1">
    <citation type="submission" date="2022-04" db="EMBL/GenBank/DDBJ databases">
        <title>Desulfatitalea alkaliphila sp. nov., a novel anaerobic sulfate-reducing bacterium isolated from terrestrial mud volcano, Taman Peninsula, Russia.</title>
        <authorList>
            <person name="Khomyakova M.A."/>
            <person name="Merkel A.Y."/>
            <person name="Slobodkin A.I."/>
        </authorList>
    </citation>
    <scope>NUCLEOTIDE SEQUENCE</scope>
    <source>
        <strain evidence="1">M08but</strain>
    </source>
</reference>
<organism evidence="1 2">
    <name type="scientific">Desulfatitalea alkaliphila</name>
    <dbReference type="NCBI Taxonomy" id="2929485"/>
    <lineage>
        <taxon>Bacteria</taxon>
        <taxon>Pseudomonadati</taxon>
        <taxon>Thermodesulfobacteriota</taxon>
        <taxon>Desulfobacteria</taxon>
        <taxon>Desulfobacterales</taxon>
        <taxon>Desulfosarcinaceae</taxon>
        <taxon>Desulfatitalea</taxon>
    </lineage>
</organism>
<protein>
    <submittedName>
        <fullName evidence="1">Gamma-glutamyltransferase family protein</fullName>
    </submittedName>
</protein>
<evidence type="ECO:0000313" key="2">
    <source>
        <dbReference type="Proteomes" id="UP001165427"/>
    </source>
</evidence>
<dbReference type="SUPFAM" id="SSF56235">
    <property type="entry name" value="N-terminal nucleophile aminohydrolases (Ntn hydrolases)"/>
    <property type="match status" value="1"/>
</dbReference>
<keyword evidence="2" id="KW-1185">Reference proteome</keyword>
<gene>
    <name evidence="1" type="ORF">MRX98_08285</name>
</gene>
<dbReference type="InterPro" id="IPR043138">
    <property type="entry name" value="GGT_lsub"/>
</dbReference>
<sequence>MSDDKVFSQYEQTRLSMRPAIMGRHGMVVSGHSLASQAAMRILDRGGNAVDAGVAAGICLAVLQPDMVNFAGVAPIMIFDAAGNELTTISGVGPWPRAASVEFFLEQCGGKLPEGILRTVVPAAPDAWITALMRYGTLRFADVAADAIDLAANGFPMHAFLYNSLVELRQKYLQWPENAAIYLPRDGMPCAPGELFHQKDLAATMTTMAAAEHRVRFSGRQAALQAARDEFYKGSIAQTIVAYHRRNGGLLTAEDMASFAVNVESPPSVRYKDYDVYACGAWCQGPALLQALNLVEGWDLKALGHNSVAYIHALSEALKLVFADRERFYTDPDHTAVPLQGLLSKAYAAERRDAVDMNKAWKEMPPPGDPWRHETGLLAGTPAGDAAYRPPRPNDAPNDHLDTSYVCVVDRHGNCFSATPSDMSYTTEVIPGTGLAVSSRGSQSWVDKDHPCAVVGGRRPRLTPNPVMVFRDGKPCMVMGTPGGDTQCQTMLQTFLNIVEFDMEPQLAAEAPRFATFSFPNSFYPHDYHPGLLRMEKRIPDAVVKGLTDMGHRVERWPDWAWKAGGVCLITIDREQGVLTGAADPRRESYAVGW</sequence>
<accession>A0AA41R362</accession>
<dbReference type="InterPro" id="IPR029055">
    <property type="entry name" value="Ntn_hydrolases_N"/>
</dbReference>
<dbReference type="PANTHER" id="PTHR43881:SF1">
    <property type="entry name" value="GAMMA-GLUTAMYLTRANSPEPTIDASE (AFU_ORTHOLOGUE AFUA_4G13580)"/>
    <property type="match status" value="1"/>
</dbReference>
<dbReference type="AlphaFoldDB" id="A0AA41R362"/>
<name>A0AA41R362_9BACT</name>
<dbReference type="Gene3D" id="1.10.246.130">
    <property type="match status" value="1"/>
</dbReference>
<dbReference type="PANTHER" id="PTHR43881">
    <property type="entry name" value="GAMMA-GLUTAMYLTRANSPEPTIDASE (AFU_ORTHOLOGUE AFUA_4G13580)"/>
    <property type="match status" value="1"/>
</dbReference>